<evidence type="ECO:0008006" key="4">
    <source>
        <dbReference type="Google" id="ProtNLM"/>
    </source>
</evidence>
<accession>A0ABP6QDC0</accession>
<comment type="caution">
    <text evidence="2">The sequence shown here is derived from an EMBL/GenBank/DDBJ whole genome shotgun (WGS) entry which is preliminary data.</text>
</comment>
<evidence type="ECO:0000313" key="3">
    <source>
        <dbReference type="Proteomes" id="UP001501237"/>
    </source>
</evidence>
<reference evidence="3" key="1">
    <citation type="journal article" date="2019" name="Int. J. Syst. Evol. Microbiol.">
        <title>The Global Catalogue of Microorganisms (GCM) 10K type strain sequencing project: providing services to taxonomists for standard genome sequencing and annotation.</title>
        <authorList>
            <consortium name="The Broad Institute Genomics Platform"/>
            <consortium name="The Broad Institute Genome Sequencing Center for Infectious Disease"/>
            <person name="Wu L."/>
            <person name="Ma J."/>
        </authorList>
    </citation>
    <scope>NUCLEOTIDE SEQUENCE [LARGE SCALE GENOMIC DNA]</scope>
    <source>
        <strain evidence="3">JCM 9377</strain>
    </source>
</reference>
<proteinExistence type="predicted"/>
<evidence type="ECO:0000256" key="1">
    <source>
        <dbReference type="SAM" id="MobiDB-lite"/>
    </source>
</evidence>
<dbReference type="EMBL" id="BAAAUV010000008">
    <property type="protein sequence ID" value="GAA3215663.1"/>
    <property type="molecule type" value="Genomic_DNA"/>
</dbReference>
<feature type="region of interest" description="Disordered" evidence="1">
    <location>
        <begin position="52"/>
        <end position="80"/>
    </location>
</feature>
<protein>
    <recommendedName>
        <fullName evidence="4">CopG family transcriptional regulator</fullName>
    </recommendedName>
</protein>
<sequence length="80" mass="9323">MTADHTPIRRLRASDGLWATYETVCRRTFGRSRSEDLVEHMRTIVREHGTDEELAVLEEAERETEERRARKGGRPRAAED</sequence>
<gene>
    <name evidence="2" type="ORF">GCM10010468_37250</name>
</gene>
<organism evidence="2 3">
    <name type="scientific">Actinocorallia longicatena</name>
    <dbReference type="NCBI Taxonomy" id="111803"/>
    <lineage>
        <taxon>Bacteria</taxon>
        <taxon>Bacillati</taxon>
        <taxon>Actinomycetota</taxon>
        <taxon>Actinomycetes</taxon>
        <taxon>Streptosporangiales</taxon>
        <taxon>Thermomonosporaceae</taxon>
        <taxon>Actinocorallia</taxon>
    </lineage>
</organism>
<evidence type="ECO:0000313" key="2">
    <source>
        <dbReference type="EMBL" id="GAA3215663.1"/>
    </source>
</evidence>
<feature type="compositionally biased region" description="Acidic residues" evidence="1">
    <location>
        <begin position="52"/>
        <end position="63"/>
    </location>
</feature>
<dbReference type="Proteomes" id="UP001501237">
    <property type="component" value="Unassembled WGS sequence"/>
</dbReference>
<keyword evidence="3" id="KW-1185">Reference proteome</keyword>
<name>A0ABP6QDC0_9ACTN</name>